<evidence type="ECO:0000313" key="4">
    <source>
        <dbReference type="EMBL" id="KGJ89551.1"/>
    </source>
</evidence>
<proteinExistence type="predicted"/>
<feature type="domain" description="Dienelactone hydrolase" evidence="3">
    <location>
        <begin position="50"/>
        <end position="286"/>
    </location>
</feature>
<keyword evidence="2" id="KW-0812">Transmembrane</keyword>
<dbReference type="PANTHER" id="PTHR22946:SF9">
    <property type="entry name" value="POLYKETIDE TRANSFERASE AF380"/>
    <property type="match status" value="1"/>
</dbReference>
<keyword evidence="2" id="KW-1133">Transmembrane helix</keyword>
<dbReference type="Proteomes" id="UP000029843">
    <property type="component" value="Unassembled WGS sequence"/>
</dbReference>
<keyword evidence="1 4" id="KW-0378">Hydrolase</keyword>
<gene>
    <name evidence="4" type="ORF">ND2E_3742</name>
</gene>
<evidence type="ECO:0000256" key="2">
    <source>
        <dbReference type="SAM" id="Phobius"/>
    </source>
</evidence>
<dbReference type="GO" id="GO:0052689">
    <property type="term" value="F:carboxylic ester hydrolase activity"/>
    <property type="evidence" value="ECO:0007669"/>
    <property type="project" value="UniProtKB-ARBA"/>
</dbReference>
<protein>
    <submittedName>
        <fullName evidence="4">Dienelactone hydrolase</fullName>
    </submittedName>
</protein>
<dbReference type="Gene3D" id="3.40.50.1820">
    <property type="entry name" value="alpha/beta hydrolase"/>
    <property type="match status" value="1"/>
</dbReference>
<dbReference type="EMBL" id="JQED01000040">
    <property type="protein sequence ID" value="KGJ89551.1"/>
    <property type="molecule type" value="Genomic_DNA"/>
</dbReference>
<evidence type="ECO:0000256" key="1">
    <source>
        <dbReference type="ARBA" id="ARBA00022801"/>
    </source>
</evidence>
<sequence>MNLIKIKVIISLAIFVVAIVLIMLQLPENSQGEVIVLSDNESVDKSPLSVTIMHPEGVGPHPAAVLLHGCYGVSNKHHQWSKTLNEWGYTTLIVDSFSLQGIQEICTADDRIWQHFNQQRPKDALIALNYLQSLSEVNSNEIVLFGWSYGGAITLKVLEKSSTTQGKGYSAGIAFYPSCWQYQQYMMSGKDYKAAVPIRILMGEDDEWTRPIHCQQLLNSDKDELQQQLWTYAGAYHNFDDQQQRYQFLNHVRRESKQHPWGGVHVGYNKQAHLDAQAAIKTFLKNNFSEQKRLSPEALLDAAASL</sequence>
<reference evidence="4 5" key="1">
    <citation type="submission" date="2014-08" db="EMBL/GenBank/DDBJ databases">
        <title>Genomic and Phenotypic Diversity of Colwellia psychrerythraea strains from Disparate Marine Basins.</title>
        <authorList>
            <person name="Techtmann S.M."/>
            <person name="Stelling S.C."/>
            <person name="Utturkar S.M."/>
            <person name="Alshibli N."/>
            <person name="Harris A."/>
            <person name="Brown S.D."/>
            <person name="Hazen T.C."/>
        </authorList>
    </citation>
    <scope>NUCLEOTIDE SEQUENCE [LARGE SCALE GENOMIC DNA]</scope>
    <source>
        <strain evidence="4 5">ND2E</strain>
    </source>
</reference>
<accession>A0A099KGU2</accession>
<keyword evidence="2" id="KW-0472">Membrane</keyword>
<name>A0A099KGU2_COLPS</name>
<comment type="caution">
    <text evidence="4">The sequence shown here is derived from an EMBL/GenBank/DDBJ whole genome shotgun (WGS) entry which is preliminary data.</text>
</comment>
<dbReference type="InterPro" id="IPR029058">
    <property type="entry name" value="AB_hydrolase_fold"/>
</dbReference>
<dbReference type="SUPFAM" id="SSF53474">
    <property type="entry name" value="alpha/beta-Hydrolases"/>
    <property type="match status" value="1"/>
</dbReference>
<feature type="transmembrane region" description="Helical" evidence="2">
    <location>
        <begin position="7"/>
        <end position="26"/>
    </location>
</feature>
<dbReference type="AlphaFoldDB" id="A0A099KGU2"/>
<evidence type="ECO:0000259" key="3">
    <source>
        <dbReference type="Pfam" id="PF01738"/>
    </source>
</evidence>
<dbReference type="PATRIC" id="fig|28229.4.peg.2891"/>
<evidence type="ECO:0000313" key="5">
    <source>
        <dbReference type="Proteomes" id="UP000029843"/>
    </source>
</evidence>
<dbReference type="InterPro" id="IPR002925">
    <property type="entry name" value="Dienelactn_hydro"/>
</dbReference>
<dbReference type="Pfam" id="PF01738">
    <property type="entry name" value="DLH"/>
    <property type="match status" value="1"/>
</dbReference>
<dbReference type="PANTHER" id="PTHR22946">
    <property type="entry name" value="DIENELACTONE HYDROLASE DOMAIN-CONTAINING PROTEIN-RELATED"/>
    <property type="match status" value="1"/>
</dbReference>
<dbReference type="InterPro" id="IPR050261">
    <property type="entry name" value="FrsA_esterase"/>
</dbReference>
<organism evidence="4 5">
    <name type="scientific">Colwellia psychrerythraea</name>
    <name type="common">Vibrio psychroerythus</name>
    <dbReference type="NCBI Taxonomy" id="28229"/>
    <lineage>
        <taxon>Bacteria</taxon>
        <taxon>Pseudomonadati</taxon>
        <taxon>Pseudomonadota</taxon>
        <taxon>Gammaproteobacteria</taxon>
        <taxon>Alteromonadales</taxon>
        <taxon>Colwelliaceae</taxon>
        <taxon>Colwellia</taxon>
    </lineage>
</organism>